<sequence length="92" mass="9922">MGLRGERQGLFPFFNAPHAIYDAPAAEGINSGYGLSSVRWLAAFSLHSSVLTVTQPPGVRGQREKSLLWCCADHGYWGGLTRKVARGSTSEA</sequence>
<proteinExistence type="predicted"/>
<evidence type="ECO:0000313" key="2">
    <source>
        <dbReference type="Proteomes" id="UP001500253"/>
    </source>
</evidence>
<protein>
    <submittedName>
        <fullName evidence="1">Uncharacterized protein</fullName>
    </submittedName>
</protein>
<comment type="caution">
    <text evidence="1">The sequence shown here is derived from an EMBL/GenBank/DDBJ whole genome shotgun (WGS) entry which is preliminary data.</text>
</comment>
<evidence type="ECO:0000313" key="1">
    <source>
        <dbReference type="EMBL" id="GAA2358841.1"/>
    </source>
</evidence>
<dbReference type="Proteomes" id="UP001500253">
    <property type="component" value="Unassembled WGS sequence"/>
</dbReference>
<keyword evidence="2" id="KW-1185">Reference proteome</keyword>
<gene>
    <name evidence="1" type="ORF">GCM10010246_55840</name>
</gene>
<name>A0ABN3GR92_9ACTN</name>
<dbReference type="EMBL" id="BAAASD010000029">
    <property type="protein sequence ID" value="GAA2358841.1"/>
    <property type="molecule type" value="Genomic_DNA"/>
</dbReference>
<reference evidence="1 2" key="1">
    <citation type="journal article" date="2019" name="Int. J. Syst. Evol. Microbiol.">
        <title>The Global Catalogue of Microorganisms (GCM) 10K type strain sequencing project: providing services to taxonomists for standard genome sequencing and annotation.</title>
        <authorList>
            <consortium name="The Broad Institute Genomics Platform"/>
            <consortium name="The Broad Institute Genome Sequencing Center for Infectious Disease"/>
            <person name="Wu L."/>
            <person name="Ma J."/>
        </authorList>
    </citation>
    <scope>NUCLEOTIDE SEQUENCE [LARGE SCALE GENOMIC DNA]</scope>
    <source>
        <strain evidence="1 2">JCM 4316</strain>
    </source>
</reference>
<accession>A0ABN3GR92</accession>
<organism evidence="1 2">
    <name type="scientific">Streptomyces cuspidosporus</name>
    <dbReference type="NCBI Taxonomy" id="66882"/>
    <lineage>
        <taxon>Bacteria</taxon>
        <taxon>Bacillati</taxon>
        <taxon>Actinomycetota</taxon>
        <taxon>Actinomycetes</taxon>
        <taxon>Kitasatosporales</taxon>
        <taxon>Streptomycetaceae</taxon>
        <taxon>Streptomyces</taxon>
    </lineage>
</organism>